<accession>J5R0A3</accession>
<dbReference type="AlphaFoldDB" id="J5R0A3"/>
<dbReference type="SUPFAM" id="SSF88798">
    <property type="entry name" value="N-terminal, heterodimerisation domain of RBP7 (RpoE)"/>
    <property type="match status" value="1"/>
</dbReference>
<gene>
    <name evidence="5" type="ORF">A1Q1_00864</name>
</gene>
<evidence type="ECO:0000259" key="4">
    <source>
        <dbReference type="Pfam" id="PF08292"/>
    </source>
</evidence>
<dbReference type="RefSeq" id="XP_014181239.1">
    <property type="nucleotide sequence ID" value="XM_014325764.1"/>
</dbReference>
<dbReference type="Gene3D" id="2.40.50.140">
    <property type="entry name" value="Nucleic acid-binding proteins"/>
    <property type="match status" value="1"/>
</dbReference>
<dbReference type="GeneID" id="25984378"/>
<dbReference type="OrthoDB" id="10256606at2759"/>
<evidence type="ECO:0000256" key="3">
    <source>
        <dbReference type="SAM" id="MobiDB-lite"/>
    </source>
</evidence>
<dbReference type="KEGG" id="tasa:A1Q1_00864"/>
<dbReference type="EMBL" id="ALBS01000139">
    <property type="protein sequence ID" value="EJT50023.1"/>
    <property type="molecule type" value="Genomic_DNA"/>
</dbReference>
<organism evidence="5 6">
    <name type="scientific">Trichosporon asahii var. asahii (strain ATCC 90039 / CBS 2479 / JCM 2466 / KCTC 7840 / NBRC 103889/ NCYC 2677 / UAMH 7654)</name>
    <name type="common">Yeast</name>
    <dbReference type="NCBI Taxonomy" id="1186058"/>
    <lineage>
        <taxon>Eukaryota</taxon>
        <taxon>Fungi</taxon>
        <taxon>Dikarya</taxon>
        <taxon>Basidiomycota</taxon>
        <taxon>Agaricomycotina</taxon>
        <taxon>Tremellomycetes</taxon>
        <taxon>Trichosporonales</taxon>
        <taxon>Trichosporonaceae</taxon>
        <taxon>Trichosporon</taxon>
    </lineage>
</organism>
<dbReference type="InterPro" id="IPR036898">
    <property type="entry name" value="RNA_pol_Rpb7-like_N_sf"/>
</dbReference>
<dbReference type="GO" id="GO:0000428">
    <property type="term" value="C:DNA-directed RNA polymerase complex"/>
    <property type="evidence" value="ECO:0007669"/>
    <property type="project" value="UniProtKB-KW"/>
</dbReference>
<dbReference type="InterPro" id="IPR013238">
    <property type="entry name" value="RNA_pol_III_Rbc25"/>
</dbReference>
<proteinExistence type="predicted"/>
<feature type="domain" description="RNA polymerase III subunit Rpc25" evidence="4">
    <location>
        <begin position="108"/>
        <end position="206"/>
    </location>
</feature>
<evidence type="ECO:0000313" key="5">
    <source>
        <dbReference type="EMBL" id="EJT50023.1"/>
    </source>
</evidence>
<protein>
    <recommendedName>
        <fullName evidence="4">RNA polymerase III subunit Rpc25 domain-containing protein</fullName>
    </recommendedName>
</protein>
<dbReference type="Gene3D" id="3.30.1490.120">
    <property type="entry name" value="RNA polymerase Rpb7-like, N-terminal domain"/>
    <property type="match status" value="1"/>
</dbReference>
<dbReference type="Pfam" id="PF08292">
    <property type="entry name" value="RNA_pol_Rbc25"/>
    <property type="match status" value="1"/>
</dbReference>
<name>J5R0A3_TRIAS</name>
<comment type="caution">
    <text evidence="5">The sequence shown here is derived from an EMBL/GenBank/DDBJ whole genome shotgun (WGS) entry which is preliminary data.</text>
</comment>
<evidence type="ECO:0000256" key="1">
    <source>
        <dbReference type="ARBA" id="ARBA00022478"/>
    </source>
</evidence>
<keyword evidence="2" id="KW-0804">Transcription</keyword>
<dbReference type="InterPro" id="IPR012340">
    <property type="entry name" value="NA-bd_OB-fold"/>
</dbReference>
<reference evidence="5 6" key="1">
    <citation type="journal article" date="2012" name="Eukaryot. Cell">
        <title>Draft genome sequence of CBS 2479, the standard type strain of Trichosporon asahii.</title>
        <authorList>
            <person name="Yang R.Y."/>
            <person name="Li H.T."/>
            <person name="Zhu H."/>
            <person name="Zhou G.P."/>
            <person name="Wang M."/>
            <person name="Wang L."/>
        </authorList>
    </citation>
    <scope>NUCLEOTIDE SEQUENCE [LARGE SCALE GENOMIC DNA]</scope>
    <source>
        <strain evidence="6">ATCC 90039 / CBS 2479 / JCM 2466 / KCTC 7840 / NCYC 2677 / UAMH 7654</strain>
    </source>
</reference>
<dbReference type="Proteomes" id="UP000002748">
    <property type="component" value="Unassembled WGS sequence"/>
</dbReference>
<sequence length="228" mass="25932">MFNLIAVRTFGINPAVTIQDALNKNCVLEDFLADSRYANKLIKERGLALSVYDILTAEDGRVTWGNGQMYYKADSSLVPLNDVLALPWRGHSRQDSEHHAAVDPSFAQANKYSDENERRFFWYPGEDERKLDESELQNTLKAERFYYDTGEVIRFRVDSIEWNEHEPGPPKAPDTEEEEQKDPYESAGFRITAAVGEQGLGLISWWGEGAEEGEAEEYAEAEEIVEEA</sequence>
<dbReference type="HOGENOM" id="CLU_073901_1_1_1"/>
<evidence type="ECO:0000313" key="6">
    <source>
        <dbReference type="Proteomes" id="UP000002748"/>
    </source>
</evidence>
<evidence type="ECO:0000256" key="2">
    <source>
        <dbReference type="ARBA" id="ARBA00023163"/>
    </source>
</evidence>
<keyword evidence="1" id="KW-0240">DNA-directed RNA polymerase</keyword>
<dbReference type="VEuPathDB" id="FungiDB:A1Q1_00864"/>
<feature type="region of interest" description="Disordered" evidence="3">
    <location>
        <begin position="164"/>
        <end position="187"/>
    </location>
</feature>